<organism evidence="2 3">
    <name type="scientific">Cajanus cajan</name>
    <name type="common">Pigeon pea</name>
    <name type="synonym">Cajanus indicus</name>
    <dbReference type="NCBI Taxonomy" id="3821"/>
    <lineage>
        <taxon>Eukaryota</taxon>
        <taxon>Viridiplantae</taxon>
        <taxon>Streptophyta</taxon>
        <taxon>Embryophyta</taxon>
        <taxon>Tracheophyta</taxon>
        <taxon>Spermatophyta</taxon>
        <taxon>Magnoliopsida</taxon>
        <taxon>eudicotyledons</taxon>
        <taxon>Gunneridae</taxon>
        <taxon>Pentapetalae</taxon>
        <taxon>rosids</taxon>
        <taxon>fabids</taxon>
        <taxon>Fabales</taxon>
        <taxon>Fabaceae</taxon>
        <taxon>Papilionoideae</taxon>
        <taxon>50 kb inversion clade</taxon>
        <taxon>NPAAA clade</taxon>
        <taxon>indigoferoid/millettioid clade</taxon>
        <taxon>Phaseoleae</taxon>
        <taxon>Cajanus</taxon>
    </lineage>
</organism>
<dbReference type="EMBL" id="CM003607">
    <property type="protein sequence ID" value="KYP67648.1"/>
    <property type="molecule type" value="Genomic_DNA"/>
</dbReference>
<dbReference type="AlphaFoldDB" id="A0A151TKS5"/>
<reference evidence="2 3" key="1">
    <citation type="journal article" date="2012" name="Nat. Biotechnol.">
        <title>Draft genome sequence of pigeonpea (Cajanus cajan), an orphan legume crop of resource-poor farmers.</title>
        <authorList>
            <person name="Varshney R.K."/>
            <person name="Chen W."/>
            <person name="Li Y."/>
            <person name="Bharti A.K."/>
            <person name="Saxena R.K."/>
            <person name="Schlueter J.A."/>
            <person name="Donoghue M.T."/>
            <person name="Azam S."/>
            <person name="Fan G."/>
            <person name="Whaley A.M."/>
            <person name="Farmer A.D."/>
            <person name="Sheridan J."/>
            <person name="Iwata A."/>
            <person name="Tuteja R."/>
            <person name="Penmetsa R.V."/>
            <person name="Wu W."/>
            <person name="Upadhyaya H.D."/>
            <person name="Yang S.P."/>
            <person name="Shah T."/>
            <person name="Saxena K.B."/>
            <person name="Michael T."/>
            <person name="McCombie W.R."/>
            <person name="Yang B."/>
            <person name="Zhang G."/>
            <person name="Yang H."/>
            <person name="Wang J."/>
            <person name="Spillane C."/>
            <person name="Cook D.R."/>
            <person name="May G.D."/>
            <person name="Xu X."/>
            <person name="Jackson S.A."/>
        </authorList>
    </citation>
    <scope>NUCLEOTIDE SEQUENCE [LARGE SCALE GENOMIC DNA]</scope>
    <source>
        <strain evidence="3">cv. Asha</strain>
    </source>
</reference>
<evidence type="ECO:0000313" key="2">
    <source>
        <dbReference type="EMBL" id="KYP67648.1"/>
    </source>
</evidence>
<sequence length="146" mass="17113">MRHTCFLAAITSGTELTSFKEVVKDLGWRKVMQDKINALERNRLWAIRKFKQQLNERFHMKDLGILKYFLGIKVKDGLFLLQRKYVICIINEASFLGARPISTPMEQNCLIYLTITQPKLCYFVHILAQIMGDPRVEHWDATLRVL</sequence>
<gene>
    <name evidence="2" type="ORF">KK1_023993</name>
</gene>
<evidence type="ECO:0000259" key="1">
    <source>
        <dbReference type="Pfam" id="PF07727"/>
    </source>
</evidence>
<proteinExistence type="predicted"/>
<dbReference type="Gramene" id="C.cajan_23312.t">
    <property type="protein sequence ID" value="C.cajan_23312.t"/>
    <property type="gene ID" value="C.cajan_23312"/>
</dbReference>
<keyword evidence="3" id="KW-1185">Reference proteome</keyword>
<protein>
    <recommendedName>
        <fullName evidence="1">Reverse transcriptase Ty1/copia-type domain-containing protein</fullName>
    </recommendedName>
</protein>
<name>A0A151TKS5_CAJCA</name>
<accession>A0A151TKS5</accession>
<evidence type="ECO:0000313" key="3">
    <source>
        <dbReference type="Proteomes" id="UP000075243"/>
    </source>
</evidence>
<dbReference type="OMA" id="CFIRLEL"/>
<dbReference type="Pfam" id="PF07727">
    <property type="entry name" value="RVT_2"/>
    <property type="match status" value="1"/>
</dbReference>
<dbReference type="Proteomes" id="UP000075243">
    <property type="component" value="Chromosome 5"/>
</dbReference>
<feature type="domain" description="Reverse transcriptase Ty1/copia-type" evidence="1">
    <location>
        <begin position="46"/>
        <end position="106"/>
    </location>
</feature>
<dbReference type="InterPro" id="IPR013103">
    <property type="entry name" value="RVT_2"/>
</dbReference>